<reference evidence="3 4" key="2">
    <citation type="submission" date="2018-03" db="EMBL/GenBank/DDBJ databases">
        <authorList>
            <person name="Keele B.F."/>
        </authorList>
    </citation>
    <scope>NUCLEOTIDE SEQUENCE [LARGE SCALE GENOMIC DNA]</scope>
    <source>
        <strain evidence="3 4">CCALA 016</strain>
    </source>
</reference>
<evidence type="ECO:0000256" key="1">
    <source>
        <dbReference type="ARBA" id="ARBA00023004"/>
    </source>
</evidence>
<accession>A0A2T1LUM7</accession>
<proteinExistence type="predicted"/>
<keyword evidence="1" id="KW-0408">Iron</keyword>
<dbReference type="Gene3D" id="2.30.30.90">
    <property type="match status" value="1"/>
</dbReference>
<name>A0A2T1LUM7_9CHRO</name>
<organism evidence="3 4">
    <name type="scientific">Aphanothece hegewaldii CCALA 016</name>
    <dbReference type="NCBI Taxonomy" id="2107694"/>
    <lineage>
        <taxon>Bacteria</taxon>
        <taxon>Bacillati</taxon>
        <taxon>Cyanobacteriota</taxon>
        <taxon>Cyanophyceae</taxon>
        <taxon>Oscillatoriophycideae</taxon>
        <taxon>Chroococcales</taxon>
        <taxon>Aphanothecaceae</taxon>
        <taxon>Aphanothece</taxon>
    </lineage>
</organism>
<sequence length="81" mass="8779">MNTIKTYLTEMAIGATGCIVGYDRAYSGYTGKLIAKGLAPGIRFILIRHACSEFPLQLEVEGNLISLSKPEVDALCVEEVD</sequence>
<dbReference type="SUPFAM" id="SSF50037">
    <property type="entry name" value="C-terminal domain of transcriptional repressors"/>
    <property type="match status" value="1"/>
</dbReference>
<dbReference type="InterPro" id="IPR008988">
    <property type="entry name" value="Transcriptional_repressor_C"/>
</dbReference>
<dbReference type="InterPro" id="IPR038157">
    <property type="entry name" value="FeoA_core_dom"/>
</dbReference>
<feature type="domain" description="Ferrous iron transporter FeoA-like" evidence="2">
    <location>
        <begin position="6"/>
        <end position="79"/>
    </location>
</feature>
<dbReference type="EMBL" id="PXOH01000023">
    <property type="protein sequence ID" value="PSF35045.1"/>
    <property type="molecule type" value="Genomic_DNA"/>
</dbReference>
<evidence type="ECO:0000259" key="2">
    <source>
        <dbReference type="SMART" id="SM00899"/>
    </source>
</evidence>
<dbReference type="SMART" id="SM00899">
    <property type="entry name" value="FeoA"/>
    <property type="match status" value="1"/>
</dbReference>
<keyword evidence="4" id="KW-1185">Reference proteome</keyword>
<dbReference type="RefSeq" id="WP_106458315.1">
    <property type="nucleotide sequence ID" value="NZ_PXOH01000023.1"/>
</dbReference>
<dbReference type="OrthoDB" id="9811076at2"/>
<dbReference type="InterPro" id="IPR007167">
    <property type="entry name" value="Fe-transptr_FeoA-like"/>
</dbReference>
<gene>
    <name evidence="3" type="ORF">C7H19_18050</name>
</gene>
<dbReference type="AlphaFoldDB" id="A0A2T1LUM7"/>
<dbReference type="Proteomes" id="UP000239001">
    <property type="component" value="Unassembled WGS sequence"/>
</dbReference>
<dbReference type="Pfam" id="PF04023">
    <property type="entry name" value="FeoA"/>
    <property type="match status" value="1"/>
</dbReference>
<reference evidence="3 4" key="1">
    <citation type="submission" date="2018-03" db="EMBL/GenBank/DDBJ databases">
        <title>The ancient ancestry and fast evolution of plastids.</title>
        <authorList>
            <person name="Moore K.R."/>
            <person name="Magnabosco C."/>
            <person name="Momper L."/>
            <person name="Gold D.A."/>
            <person name="Bosak T."/>
            <person name="Fournier G.P."/>
        </authorList>
    </citation>
    <scope>NUCLEOTIDE SEQUENCE [LARGE SCALE GENOMIC DNA]</scope>
    <source>
        <strain evidence="3 4">CCALA 016</strain>
    </source>
</reference>
<protein>
    <submittedName>
        <fullName evidence="3">Ferrous iron transport protein A</fullName>
    </submittedName>
</protein>
<comment type="caution">
    <text evidence="3">The sequence shown here is derived from an EMBL/GenBank/DDBJ whole genome shotgun (WGS) entry which is preliminary data.</text>
</comment>
<evidence type="ECO:0000313" key="3">
    <source>
        <dbReference type="EMBL" id="PSF35045.1"/>
    </source>
</evidence>
<evidence type="ECO:0000313" key="4">
    <source>
        <dbReference type="Proteomes" id="UP000239001"/>
    </source>
</evidence>
<dbReference type="GO" id="GO:0046914">
    <property type="term" value="F:transition metal ion binding"/>
    <property type="evidence" value="ECO:0007669"/>
    <property type="project" value="InterPro"/>
</dbReference>